<keyword evidence="4" id="KW-1185">Reference proteome</keyword>
<feature type="transmembrane region" description="Helical" evidence="1">
    <location>
        <begin position="12"/>
        <end position="35"/>
    </location>
</feature>
<sequence>MFWWNGHMDSWGIAPMVLGWLLVVGLLVVGVVLLVGRFARPGGAAHGSAELRPCAADLLAERYARGEIDDEEFRRRLQVLDATGSRGPARPGR</sequence>
<dbReference type="RefSeq" id="WP_245350902.1">
    <property type="nucleotide sequence ID" value="NZ_JAGINU010000001.1"/>
</dbReference>
<dbReference type="EMBL" id="JAGINU010000001">
    <property type="protein sequence ID" value="MBP2368163.1"/>
    <property type="molecule type" value="Genomic_DNA"/>
</dbReference>
<organism evidence="3 4">
    <name type="scientific">Pseudonocardia parietis</name>
    <dbReference type="NCBI Taxonomy" id="570936"/>
    <lineage>
        <taxon>Bacteria</taxon>
        <taxon>Bacillati</taxon>
        <taxon>Actinomycetota</taxon>
        <taxon>Actinomycetes</taxon>
        <taxon>Pseudonocardiales</taxon>
        <taxon>Pseudonocardiaceae</taxon>
        <taxon>Pseudonocardia</taxon>
    </lineage>
</organism>
<reference evidence="3 4" key="1">
    <citation type="submission" date="2021-03" db="EMBL/GenBank/DDBJ databases">
        <title>Sequencing the genomes of 1000 actinobacteria strains.</title>
        <authorList>
            <person name="Klenk H.-P."/>
        </authorList>
    </citation>
    <scope>NUCLEOTIDE SEQUENCE [LARGE SCALE GENOMIC DNA]</scope>
    <source>
        <strain evidence="3 4">DSM 45256</strain>
    </source>
</reference>
<evidence type="ECO:0000259" key="2">
    <source>
        <dbReference type="Pfam" id="PF09851"/>
    </source>
</evidence>
<dbReference type="Proteomes" id="UP001519295">
    <property type="component" value="Unassembled WGS sequence"/>
</dbReference>
<keyword evidence="1" id="KW-1133">Transmembrane helix</keyword>
<comment type="caution">
    <text evidence="3">The sequence shown here is derived from an EMBL/GenBank/DDBJ whole genome shotgun (WGS) entry which is preliminary data.</text>
</comment>
<evidence type="ECO:0000256" key="1">
    <source>
        <dbReference type="SAM" id="Phobius"/>
    </source>
</evidence>
<keyword evidence="1" id="KW-0812">Transmembrane</keyword>
<proteinExistence type="predicted"/>
<feature type="domain" description="SHOCT" evidence="2">
    <location>
        <begin position="59"/>
        <end position="80"/>
    </location>
</feature>
<protein>
    <submittedName>
        <fullName evidence="3">Membrane protein</fullName>
    </submittedName>
</protein>
<dbReference type="InterPro" id="IPR018649">
    <property type="entry name" value="SHOCT"/>
</dbReference>
<dbReference type="Pfam" id="PF09851">
    <property type="entry name" value="SHOCT"/>
    <property type="match status" value="1"/>
</dbReference>
<keyword evidence="1" id="KW-0472">Membrane</keyword>
<evidence type="ECO:0000313" key="3">
    <source>
        <dbReference type="EMBL" id="MBP2368163.1"/>
    </source>
</evidence>
<evidence type="ECO:0000313" key="4">
    <source>
        <dbReference type="Proteomes" id="UP001519295"/>
    </source>
</evidence>
<gene>
    <name evidence="3" type="ORF">JOF36_003859</name>
</gene>
<accession>A0ABS4VW68</accession>
<name>A0ABS4VW68_9PSEU</name>